<dbReference type="Gene3D" id="1.20.120.910">
    <property type="entry name" value="DksA, coiled-coil domain"/>
    <property type="match status" value="1"/>
</dbReference>
<gene>
    <name evidence="2" type="ORF">METZ01_LOCUS28728</name>
</gene>
<proteinExistence type="predicted"/>
<dbReference type="AlphaFoldDB" id="A0A381QAJ1"/>
<dbReference type="PROSITE" id="PS51128">
    <property type="entry name" value="ZF_DKSA_2"/>
    <property type="match status" value="1"/>
</dbReference>
<evidence type="ECO:0000256" key="1">
    <source>
        <dbReference type="SAM" id="MobiDB-lite"/>
    </source>
</evidence>
<name>A0A381QAJ1_9ZZZZ</name>
<organism evidence="2">
    <name type="scientific">marine metagenome</name>
    <dbReference type="NCBI Taxonomy" id="408172"/>
    <lineage>
        <taxon>unclassified sequences</taxon>
        <taxon>metagenomes</taxon>
        <taxon>ecological metagenomes</taxon>
    </lineage>
</organism>
<feature type="region of interest" description="Disordered" evidence="1">
    <location>
        <begin position="1"/>
        <end position="45"/>
    </location>
</feature>
<reference evidence="2" key="1">
    <citation type="submission" date="2018-05" db="EMBL/GenBank/DDBJ databases">
        <authorList>
            <person name="Lanie J.A."/>
            <person name="Ng W.-L."/>
            <person name="Kazmierczak K.M."/>
            <person name="Andrzejewski T.M."/>
            <person name="Davidsen T.M."/>
            <person name="Wayne K.J."/>
            <person name="Tettelin H."/>
            <person name="Glass J.I."/>
            <person name="Rusch D."/>
            <person name="Podicherti R."/>
            <person name="Tsui H.-C.T."/>
            <person name="Winkler M.E."/>
        </authorList>
    </citation>
    <scope>NUCLEOTIDE SEQUENCE</scope>
</reference>
<dbReference type="PANTHER" id="PTHR33823">
    <property type="entry name" value="RNA POLYMERASE-BINDING TRANSCRIPTION FACTOR DKSA-RELATED"/>
    <property type="match status" value="1"/>
</dbReference>
<protein>
    <submittedName>
        <fullName evidence="2">Uncharacterized protein</fullName>
    </submittedName>
</protein>
<evidence type="ECO:0000313" key="2">
    <source>
        <dbReference type="EMBL" id="SUZ75874.1"/>
    </source>
</evidence>
<dbReference type="EMBL" id="UINC01001261">
    <property type="protein sequence ID" value="SUZ75874.1"/>
    <property type="molecule type" value="Genomic_DNA"/>
</dbReference>
<accession>A0A381QAJ1</accession>
<sequence>MAERGRYTQHAEFLEAEADQLARDREPGDVQFDEESGEGDSIAVERDRDLQLSAQARAAIQEIDAALERIKKDTYGICAASGLLIPKERLEAIPHADMRVEEKATGMSWR</sequence>